<dbReference type="PANTHER" id="PTHR23342:SF0">
    <property type="entry name" value="N-ACETYLGLUTAMATE SYNTHASE, MITOCHONDRIAL"/>
    <property type="match status" value="1"/>
</dbReference>
<keyword evidence="2 9" id="KW-0055">Arginine biosynthesis</keyword>
<keyword evidence="4 9" id="KW-0808">Transferase</keyword>
<dbReference type="GO" id="GO:0042450">
    <property type="term" value="P:L-arginine biosynthetic process via ornithine"/>
    <property type="evidence" value="ECO:0007669"/>
    <property type="project" value="UniProtKB-UniRule"/>
</dbReference>
<proteinExistence type="inferred from homology"/>
<dbReference type="GO" id="GO:0005737">
    <property type="term" value="C:cytoplasm"/>
    <property type="evidence" value="ECO:0007669"/>
    <property type="project" value="UniProtKB-SubCell"/>
</dbReference>
<dbReference type="GO" id="GO:0005524">
    <property type="term" value="F:ATP binding"/>
    <property type="evidence" value="ECO:0007669"/>
    <property type="project" value="UniProtKB-UniRule"/>
</dbReference>
<evidence type="ECO:0000313" key="11">
    <source>
        <dbReference type="EMBL" id="HFX13777.1"/>
    </source>
</evidence>
<dbReference type="InterPro" id="IPR004662">
    <property type="entry name" value="AcgluKinase_fam"/>
</dbReference>
<feature type="domain" description="Aspartate/glutamate/uridylate kinase" evidence="10">
    <location>
        <begin position="7"/>
        <end position="237"/>
    </location>
</feature>
<dbReference type="InterPro" id="IPR001048">
    <property type="entry name" value="Asp/Glu/Uridylate_kinase"/>
</dbReference>
<evidence type="ECO:0000256" key="7">
    <source>
        <dbReference type="ARBA" id="ARBA00022840"/>
    </source>
</evidence>
<dbReference type="Pfam" id="PF00696">
    <property type="entry name" value="AA_kinase"/>
    <property type="match status" value="1"/>
</dbReference>
<feature type="site" description="Transition state stabilizer" evidence="9">
    <location>
        <position position="10"/>
    </location>
</feature>
<evidence type="ECO:0000256" key="8">
    <source>
        <dbReference type="ARBA" id="ARBA00048141"/>
    </source>
</evidence>
<comment type="subcellular location">
    <subcellularLocation>
        <location evidence="9">Cytoplasm</location>
    </subcellularLocation>
</comment>
<keyword evidence="6 9" id="KW-0418">Kinase</keyword>
<dbReference type="PIRSF" id="PIRSF000728">
    <property type="entry name" value="NAGK"/>
    <property type="match status" value="1"/>
</dbReference>
<name>A0A7C3RMQ2_DICTH</name>
<comment type="similarity">
    <text evidence="9">Belongs to the acetylglutamate kinase family. ArgB subfamily.</text>
</comment>
<dbReference type="FunFam" id="3.40.1160.10:FF:000004">
    <property type="entry name" value="Acetylglutamate kinase"/>
    <property type="match status" value="1"/>
</dbReference>
<comment type="catalytic activity">
    <reaction evidence="8 9">
        <text>N-acetyl-L-glutamate + ATP = N-acetyl-L-glutamyl 5-phosphate + ADP</text>
        <dbReference type="Rhea" id="RHEA:14629"/>
        <dbReference type="ChEBI" id="CHEBI:30616"/>
        <dbReference type="ChEBI" id="CHEBI:44337"/>
        <dbReference type="ChEBI" id="CHEBI:57936"/>
        <dbReference type="ChEBI" id="CHEBI:456216"/>
        <dbReference type="EC" id="2.7.2.8"/>
    </reaction>
</comment>
<comment type="pathway">
    <text evidence="1 9">Amino-acid biosynthesis; L-arginine biosynthesis; N(2)-acetyl-L-ornithine from L-glutamate: step 2/4.</text>
</comment>
<comment type="function">
    <text evidence="9">Catalyzes the ATP-dependent phosphorylation of N-acetyl-L-glutamate.</text>
</comment>
<dbReference type="AlphaFoldDB" id="A0A7C3RMQ2"/>
<evidence type="ECO:0000256" key="1">
    <source>
        <dbReference type="ARBA" id="ARBA00004828"/>
    </source>
</evidence>
<evidence type="ECO:0000256" key="2">
    <source>
        <dbReference type="ARBA" id="ARBA00022571"/>
    </source>
</evidence>
<comment type="caution">
    <text evidence="11">The sequence shown here is derived from an EMBL/GenBank/DDBJ whole genome shotgun (WGS) entry which is preliminary data.</text>
</comment>
<reference evidence="11" key="1">
    <citation type="journal article" date="2020" name="mSystems">
        <title>Genome- and Community-Level Interaction Insights into Carbon Utilization and Element Cycling Functions of Hydrothermarchaeota in Hydrothermal Sediment.</title>
        <authorList>
            <person name="Zhou Z."/>
            <person name="Liu Y."/>
            <person name="Xu W."/>
            <person name="Pan J."/>
            <person name="Luo Z.H."/>
            <person name="Li M."/>
        </authorList>
    </citation>
    <scope>NUCLEOTIDE SEQUENCE [LARGE SCALE GENOMIC DNA]</scope>
    <source>
        <strain evidence="11">SpSt-81</strain>
    </source>
</reference>
<gene>
    <name evidence="9 11" type="primary">argB</name>
    <name evidence="11" type="ORF">ENW00_06450</name>
</gene>
<evidence type="ECO:0000256" key="5">
    <source>
        <dbReference type="ARBA" id="ARBA00022741"/>
    </source>
</evidence>
<feature type="binding site" evidence="9">
    <location>
        <position position="64"/>
    </location>
    <ligand>
        <name>substrate</name>
    </ligand>
</feature>
<dbReference type="EMBL" id="DTIN01000025">
    <property type="protein sequence ID" value="HFX13777.1"/>
    <property type="molecule type" value="Genomic_DNA"/>
</dbReference>
<dbReference type="SUPFAM" id="SSF53633">
    <property type="entry name" value="Carbamate kinase-like"/>
    <property type="match status" value="1"/>
</dbReference>
<protein>
    <recommendedName>
        <fullName evidence="9">Acetylglutamate kinase</fullName>
        <ecNumber evidence="9">2.7.2.8</ecNumber>
    </recommendedName>
    <alternativeName>
        <fullName evidence="9">N-acetyl-L-glutamate 5-phosphotransferase</fullName>
    </alternativeName>
    <alternativeName>
        <fullName evidence="9">NAG kinase</fullName>
        <shortName evidence="9">NAGK</shortName>
    </alternativeName>
</protein>
<evidence type="ECO:0000256" key="4">
    <source>
        <dbReference type="ARBA" id="ARBA00022679"/>
    </source>
</evidence>
<feature type="binding site" evidence="9">
    <location>
        <position position="157"/>
    </location>
    <ligand>
        <name>substrate</name>
    </ligand>
</feature>
<dbReference type="NCBIfam" id="TIGR00761">
    <property type="entry name" value="argB"/>
    <property type="match status" value="1"/>
</dbReference>
<accession>A0A7C3RMQ2</accession>
<keyword evidence="9" id="KW-0963">Cytoplasm</keyword>
<keyword evidence="5 9" id="KW-0547">Nucleotide-binding</keyword>
<dbReference type="HAMAP" id="MF_00082">
    <property type="entry name" value="ArgB"/>
    <property type="match status" value="1"/>
</dbReference>
<dbReference type="InterPro" id="IPR036393">
    <property type="entry name" value="AceGlu_kinase-like_sf"/>
</dbReference>
<evidence type="ECO:0000256" key="6">
    <source>
        <dbReference type="ARBA" id="ARBA00022777"/>
    </source>
</evidence>
<dbReference type="CDD" id="cd04238">
    <property type="entry name" value="AAK_NAGK-like"/>
    <property type="match status" value="1"/>
</dbReference>
<evidence type="ECO:0000256" key="9">
    <source>
        <dbReference type="HAMAP-Rule" id="MF_00082"/>
    </source>
</evidence>
<organism evidence="11">
    <name type="scientific">Dictyoglomus thermophilum</name>
    <dbReference type="NCBI Taxonomy" id="14"/>
    <lineage>
        <taxon>Bacteria</taxon>
        <taxon>Pseudomonadati</taxon>
        <taxon>Dictyoglomota</taxon>
        <taxon>Dictyoglomia</taxon>
        <taxon>Dictyoglomales</taxon>
        <taxon>Dictyoglomaceae</taxon>
        <taxon>Dictyoglomus</taxon>
    </lineage>
</organism>
<evidence type="ECO:0000259" key="10">
    <source>
        <dbReference type="Pfam" id="PF00696"/>
    </source>
</evidence>
<keyword evidence="3 9" id="KW-0028">Amino-acid biosynthesis</keyword>
<dbReference type="InterPro" id="IPR037528">
    <property type="entry name" value="ArgB"/>
</dbReference>
<dbReference type="GO" id="GO:0003991">
    <property type="term" value="F:acetylglutamate kinase activity"/>
    <property type="evidence" value="ECO:0007669"/>
    <property type="project" value="UniProtKB-UniRule"/>
</dbReference>
<evidence type="ECO:0000256" key="3">
    <source>
        <dbReference type="ARBA" id="ARBA00022605"/>
    </source>
</evidence>
<feature type="binding site" evidence="9">
    <location>
        <begin position="42"/>
        <end position="43"/>
    </location>
    <ligand>
        <name>substrate</name>
    </ligand>
</feature>
<dbReference type="EC" id="2.7.2.8" evidence="9"/>
<keyword evidence="7 9" id="KW-0067">ATP-binding</keyword>
<feature type="site" description="Transition state stabilizer" evidence="9">
    <location>
        <position position="220"/>
    </location>
</feature>
<dbReference type="PANTHER" id="PTHR23342">
    <property type="entry name" value="N-ACETYLGLUTAMATE SYNTHASE"/>
    <property type="match status" value="1"/>
</dbReference>
<dbReference type="UniPathway" id="UPA00068">
    <property type="reaction ID" value="UER00107"/>
</dbReference>
<dbReference type="Gene3D" id="3.40.1160.10">
    <property type="entry name" value="Acetylglutamate kinase-like"/>
    <property type="match status" value="1"/>
</dbReference>
<sequence>MDKKNINLIKIGGNLLNKLHLFLKEIKNLHEKGENFVLVHGGGKEINFWMEKFGLEPKFIKGRRVTDEETLKIVEMVLSGDIQGKVLSQMKKENIKAVGINGKSIFYCKKLYIDDIDLGFVGEVINVELEPINALLEKRYVIVISSIGVDNEGNSYNINADTAALSLGVFLRVNRLIFCTDVPGVMIKEDGKEIVIKSLNVDKALELIKNGKVTGGMIPKIESSLFAVKNGVEKVQIWGGDDFSKVWNYEEGTLFYV</sequence>